<dbReference type="OrthoDB" id="7362327at2"/>
<keyword evidence="1" id="KW-0812">Transmembrane</keyword>
<comment type="caution">
    <text evidence="2">The sequence shown here is derived from an EMBL/GenBank/DDBJ whole genome shotgun (WGS) entry which is preliminary data.</text>
</comment>
<name>A0A4Z0W8Y6_9GAMM</name>
<evidence type="ECO:0008006" key="4">
    <source>
        <dbReference type="Google" id="ProtNLM"/>
    </source>
</evidence>
<feature type="transmembrane region" description="Helical" evidence="1">
    <location>
        <begin position="12"/>
        <end position="28"/>
    </location>
</feature>
<organism evidence="2 3">
    <name type="scientific">Natronospirillum operosum</name>
    <dbReference type="NCBI Taxonomy" id="2759953"/>
    <lineage>
        <taxon>Bacteria</taxon>
        <taxon>Pseudomonadati</taxon>
        <taxon>Pseudomonadota</taxon>
        <taxon>Gammaproteobacteria</taxon>
        <taxon>Oceanospirillales</taxon>
        <taxon>Natronospirillaceae</taxon>
        <taxon>Natronospirillum</taxon>
    </lineage>
</organism>
<gene>
    <name evidence="2" type="ORF">E4656_10500</name>
</gene>
<dbReference type="EMBL" id="SRMF01000003">
    <property type="protein sequence ID" value="TGG93469.1"/>
    <property type="molecule type" value="Genomic_DNA"/>
</dbReference>
<keyword evidence="1" id="KW-0472">Membrane</keyword>
<evidence type="ECO:0000313" key="2">
    <source>
        <dbReference type="EMBL" id="TGG93469.1"/>
    </source>
</evidence>
<evidence type="ECO:0000313" key="3">
    <source>
        <dbReference type="Proteomes" id="UP000297475"/>
    </source>
</evidence>
<dbReference type="AlphaFoldDB" id="A0A4Z0W8Y6"/>
<keyword evidence="3" id="KW-1185">Reference proteome</keyword>
<proteinExistence type="predicted"/>
<feature type="transmembrane region" description="Helical" evidence="1">
    <location>
        <begin position="34"/>
        <end position="54"/>
    </location>
</feature>
<dbReference type="Proteomes" id="UP000297475">
    <property type="component" value="Unassembled WGS sequence"/>
</dbReference>
<protein>
    <recommendedName>
        <fullName evidence="4">DUF3329 domain-containing protein</fullName>
    </recommendedName>
</protein>
<reference evidence="2 3" key="1">
    <citation type="submission" date="2019-04" db="EMBL/GenBank/DDBJ databases">
        <title>Natronospirillum operosus gen. nov., sp. nov., a haloalkaliphilic satellite isolated from decaying biomass of laboratory culture of cyanobacterium Geitlerinema sp. and proposal of Natronospirillaceae fam. nov. and Saccharospirillaceae fam. nov.</title>
        <authorList>
            <person name="Kevbrin V."/>
            <person name="Boltyanskaya Y."/>
            <person name="Koziaeva V."/>
            <person name="Grouzdev D.S."/>
            <person name="Park M."/>
            <person name="Cho J."/>
        </authorList>
    </citation>
    <scope>NUCLEOTIDE SEQUENCE [LARGE SCALE GENOMIC DNA]</scope>
    <source>
        <strain evidence="2 3">G-116</strain>
    </source>
</reference>
<keyword evidence="1" id="KW-1133">Transmembrane helix</keyword>
<accession>A0A4Z0W8Y6</accession>
<evidence type="ECO:0000256" key="1">
    <source>
        <dbReference type="SAM" id="Phobius"/>
    </source>
</evidence>
<dbReference type="RefSeq" id="WP_135483178.1">
    <property type="nucleotide sequence ID" value="NZ_SRMF01000003.1"/>
</dbReference>
<sequence length="73" mass="8519">MTPRDKAFFRPLNRRILILLVCIVWSGLEWWGGPGFWSGLATLVTAYVVWTLFIRFDPDQSEDKDQDQNSKTD</sequence>